<keyword evidence="8" id="KW-1185">Reference proteome</keyword>
<protein>
    <submittedName>
        <fullName evidence="7">Alpha-ketoglutarate-dependent -dichlorophenoxyacetate</fullName>
    </submittedName>
</protein>
<dbReference type="InterPro" id="IPR003819">
    <property type="entry name" value="TauD/TfdA-like"/>
</dbReference>
<keyword evidence="5" id="KW-0408">Iron</keyword>
<dbReference type="Pfam" id="PF02668">
    <property type="entry name" value="TauD"/>
    <property type="match status" value="1"/>
</dbReference>
<proteinExistence type="inferred from homology"/>
<evidence type="ECO:0000313" key="7">
    <source>
        <dbReference type="EMBL" id="KAK1853082.1"/>
    </source>
</evidence>
<evidence type="ECO:0000256" key="3">
    <source>
        <dbReference type="ARBA" id="ARBA00022964"/>
    </source>
</evidence>
<dbReference type="PANTHER" id="PTHR43779">
    <property type="entry name" value="DIOXYGENASE RV0097-RELATED"/>
    <property type="match status" value="1"/>
</dbReference>
<dbReference type="AlphaFoldDB" id="A0AAD9EMP5"/>
<reference evidence="7" key="1">
    <citation type="submission" date="2023-01" db="EMBL/GenBank/DDBJ databases">
        <title>Colletotrichum chrysophilum M932 genome sequence.</title>
        <authorList>
            <person name="Baroncelli R."/>
        </authorList>
    </citation>
    <scope>NUCLEOTIDE SEQUENCE</scope>
    <source>
        <strain evidence="7">M932</strain>
    </source>
</reference>
<feature type="domain" description="TauD/TfdA-like" evidence="6">
    <location>
        <begin position="5"/>
        <end position="290"/>
    </location>
</feature>
<dbReference type="SUPFAM" id="SSF51197">
    <property type="entry name" value="Clavaminate synthase-like"/>
    <property type="match status" value="1"/>
</dbReference>
<comment type="caution">
    <text evidence="7">The sequence shown here is derived from an EMBL/GenBank/DDBJ whole genome shotgun (WGS) entry which is preliminary data.</text>
</comment>
<name>A0AAD9EMP5_9PEZI</name>
<dbReference type="GO" id="GO:0051213">
    <property type="term" value="F:dioxygenase activity"/>
    <property type="evidence" value="ECO:0007669"/>
    <property type="project" value="UniProtKB-KW"/>
</dbReference>
<evidence type="ECO:0000256" key="5">
    <source>
        <dbReference type="ARBA" id="ARBA00023004"/>
    </source>
</evidence>
<organism evidence="7 8">
    <name type="scientific">Colletotrichum chrysophilum</name>
    <dbReference type="NCBI Taxonomy" id="1836956"/>
    <lineage>
        <taxon>Eukaryota</taxon>
        <taxon>Fungi</taxon>
        <taxon>Dikarya</taxon>
        <taxon>Ascomycota</taxon>
        <taxon>Pezizomycotina</taxon>
        <taxon>Sordariomycetes</taxon>
        <taxon>Hypocreomycetidae</taxon>
        <taxon>Glomerellales</taxon>
        <taxon>Glomerellaceae</taxon>
        <taxon>Colletotrichum</taxon>
        <taxon>Colletotrichum gloeosporioides species complex</taxon>
    </lineage>
</organism>
<dbReference type="Gene3D" id="3.60.130.10">
    <property type="entry name" value="Clavaminate synthase-like"/>
    <property type="match status" value="1"/>
</dbReference>
<comment type="similarity">
    <text evidence="1">Belongs to the TfdA dioxygenase family.</text>
</comment>
<accession>A0AAD9EMP5</accession>
<dbReference type="GO" id="GO:0046872">
    <property type="term" value="F:metal ion binding"/>
    <property type="evidence" value="ECO:0007669"/>
    <property type="project" value="UniProtKB-KW"/>
</dbReference>
<dbReference type="InterPro" id="IPR042098">
    <property type="entry name" value="TauD-like_sf"/>
</dbReference>
<evidence type="ECO:0000259" key="6">
    <source>
        <dbReference type="Pfam" id="PF02668"/>
    </source>
</evidence>
<evidence type="ECO:0000256" key="2">
    <source>
        <dbReference type="ARBA" id="ARBA00022723"/>
    </source>
</evidence>
<dbReference type="Proteomes" id="UP001243330">
    <property type="component" value="Unassembled WGS sequence"/>
</dbReference>
<keyword evidence="2" id="KW-0479">Metal-binding</keyword>
<dbReference type="EMBL" id="JAQOWY010000062">
    <property type="protein sequence ID" value="KAK1853082.1"/>
    <property type="molecule type" value="Genomic_DNA"/>
</dbReference>
<sequence length="325" mass="36323">MSLTIEPLHPTFAAKVLGVDFSKSIPVETLEAIKAAIAKYGVLVFPATGLDDERHVAFAEHFGELERRKDTGAQSRLKMPELTDQGNIDASGNIIGSADPRAQISKVRNESVQGNTLFHVDSSFNAHRASYSILLAHEIPPKGAGGNTDYADTRTAWDDLPESWKEELLRKNYIANHSFWHSRKTACPEFFAKLTPGNHPMSKHKILQLHEPSGRMNLFVPSHCHHIDGLSEDEARETLDFLYKHVTQEKYVVSIPWAEVGDLVMWDNTCTLHRGTPVVGNHKRDMRRATVLDSSAEAWGLNEKVERDFAFAPEVMADVFRSLSG</sequence>
<evidence type="ECO:0000256" key="4">
    <source>
        <dbReference type="ARBA" id="ARBA00023002"/>
    </source>
</evidence>
<evidence type="ECO:0000256" key="1">
    <source>
        <dbReference type="ARBA" id="ARBA00005896"/>
    </source>
</evidence>
<keyword evidence="4" id="KW-0560">Oxidoreductase</keyword>
<gene>
    <name evidence="7" type="ORF">CCHR01_04326</name>
</gene>
<evidence type="ECO:0000313" key="8">
    <source>
        <dbReference type="Proteomes" id="UP001243330"/>
    </source>
</evidence>
<keyword evidence="3" id="KW-0223">Dioxygenase</keyword>
<dbReference type="PANTHER" id="PTHR43779:SF3">
    <property type="entry name" value="(3R)-3-[(CARBOXYMETHYL)AMINO]FATTY ACID OXYGENASE_DECARBOXYLASE"/>
    <property type="match status" value="1"/>
</dbReference>
<dbReference type="InterPro" id="IPR051178">
    <property type="entry name" value="TfdA_dioxygenase"/>
</dbReference>